<evidence type="ECO:0000256" key="4">
    <source>
        <dbReference type="PROSITE-ProRule" id="PRU00042"/>
    </source>
</evidence>
<evidence type="ECO:0000256" key="1">
    <source>
        <dbReference type="ARBA" id="ARBA00022723"/>
    </source>
</evidence>
<gene>
    <name evidence="7" type="ORF">K7432_017524</name>
</gene>
<evidence type="ECO:0000313" key="7">
    <source>
        <dbReference type="EMBL" id="KAK9670753.1"/>
    </source>
</evidence>
<feature type="compositionally biased region" description="Low complexity" evidence="5">
    <location>
        <begin position="112"/>
        <end position="123"/>
    </location>
</feature>
<evidence type="ECO:0000256" key="3">
    <source>
        <dbReference type="ARBA" id="ARBA00022833"/>
    </source>
</evidence>
<dbReference type="EMBL" id="JASJQH010010784">
    <property type="protein sequence ID" value="KAK9670753.1"/>
    <property type="molecule type" value="Genomic_DNA"/>
</dbReference>
<dbReference type="Proteomes" id="UP001479436">
    <property type="component" value="Unassembled WGS sequence"/>
</dbReference>
<feature type="region of interest" description="Disordered" evidence="5">
    <location>
        <begin position="98"/>
        <end position="124"/>
    </location>
</feature>
<name>A0ABR2VLD8_9FUNG</name>
<feature type="compositionally biased region" description="Polar residues" evidence="5">
    <location>
        <begin position="98"/>
        <end position="111"/>
    </location>
</feature>
<accession>A0ABR2VLD8</accession>
<evidence type="ECO:0000256" key="5">
    <source>
        <dbReference type="SAM" id="MobiDB-lite"/>
    </source>
</evidence>
<keyword evidence="1" id="KW-0479">Metal-binding</keyword>
<feature type="domain" description="C2H2-type" evidence="6">
    <location>
        <begin position="167"/>
        <end position="193"/>
    </location>
</feature>
<dbReference type="PANTHER" id="PTHR23235">
    <property type="entry name" value="KRUEPPEL-LIKE TRANSCRIPTION FACTOR"/>
    <property type="match status" value="1"/>
</dbReference>
<feature type="domain" description="C2H2-type" evidence="6">
    <location>
        <begin position="139"/>
        <end position="166"/>
    </location>
</feature>
<evidence type="ECO:0000313" key="8">
    <source>
        <dbReference type="Proteomes" id="UP001479436"/>
    </source>
</evidence>
<keyword evidence="2 4" id="KW-0863">Zinc-finger</keyword>
<dbReference type="Gene3D" id="3.30.160.60">
    <property type="entry name" value="Classic Zinc Finger"/>
    <property type="match status" value="2"/>
</dbReference>
<keyword evidence="8" id="KW-1185">Reference proteome</keyword>
<dbReference type="PROSITE" id="PS50157">
    <property type="entry name" value="ZINC_FINGER_C2H2_2"/>
    <property type="match status" value="2"/>
</dbReference>
<dbReference type="Pfam" id="PF00096">
    <property type="entry name" value="zf-C2H2"/>
    <property type="match status" value="2"/>
</dbReference>
<dbReference type="PROSITE" id="PS00028">
    <property type="entry name" value="ZINC_FINGER_C2H2_1"/>
    <property type="match status" value="2"/>
</dbReference>
<dbReference type="InterPro" id="IPR036236">
    <property type="entry name" value="Znf_C2H2_sf"/>
</dbReference>
<dbReference type="SMART" id="SM00355">
    <property type="entry name" value="ZnF_C2H2"/>
    <property type="match status" value="2"/>
</dbReference>
<reference evidence="7 8" key="1">
    <citation type="submission" date="2023-04" db="EMBL/GenBank/DDBJ databases">
        <title>Genome of Basidiobolus ranarum AG-B5.</title>
        <authorList>
            <person name="Stajich J.E."/>
            <person name="Carter-House D."/>
            <person name="Gryganskyi A."/>
        </authorList>
    </citation>
    <scope>NUCLEOTIDE SEQUENCE [LARGE SCALE GENOMIC DNA]</scope>
    <source>
        <strain evidence="7 8">AG-B5</strain>
    </source>
</reference>
<dbReference type="InterPro" id="IPR013087">
    <property type="entry name" value="Znf_C2H2_type"/>
</dbReference>
<organism evidence="7 8">
    <name type="scientific">Basidiobolus ranarum</name>
    <dbReference type="NCBI Taxonomy" id="34480"/>
    <lineage>
        <taxon>Eukaryota</taxon>
        <taxon>Fungi</taxon>
        <taxon>Fungi incertae sedis</taxon>
        <taxon>Zoopagomycota</taxon>
        <taxon>Entomophthoromycotina</taxon>
        <taxon>Basidiobolomycetes</taxon>
        <taxon>Basidiobolales</taxon>
        <taxon>Basidiobolaceae</taxon>
        <taxon>Basidiobolus</taxon>
    </lineage>
</organism>
<comment type="caution">
    <text evidence="7">The sequence shown here is derived from an EMBL/GenBank/DDBJ whole genome shotgun (WGS) entry which is preliminary data.</text>
</comment>
<dbReference type="SUPFAM" id="SSF57667">
    <property type="entry name" value="beta-beta-alpha zinc fingers"/>
    <property type="match status" value="1"/>
</dbReference>
<evidence type="ECO:0000259" key="6">
    <source>
        <dbReference type="PROSITE" id="PS50157"/>
    </source>
</evidence>
<keyword evidence="3" id="KW-0862">Zinc</keyword>
<sequence>MSTSVPVSRPLSNNALPSIRELFSGEAWYSQPSEFPDSTKHFNNEHTLCAGETKTWKLRKVNEISKYPVLPDDSMCTSRSQQLYLQTHISTSMPESKSYNILQGNSTSDRQSSISSNTPSESSVAEYIPGQRNYVAKRHICYICFKRFPRPSSLRIHLHTHTGEKPYECQYSGCRRRFSVLSNLRRHHKTHTT</sequence>
<protein>
    <recommendedName>
        <fullName evidence="6">C2H2-type domain-containing protein</fullName>
    </recommendedName>
</protein>
<proteinExistence type="predicted"/>
<evidence type="ECO:0000256" key="2">
    <source>
        <dbReference type="ARBA" id="ARBA00022771"/>
    </source>
</evidence>